<reference evidence="3" key="1">
    <citation type="journal article" date="2010" name="Nature">
        <title>The Amphimedon queenslandica genome and the evolution of animal complexity.</title>
        <authorList>
            <person name="Srivastava M."/>
            <person name="Simakov O."/>
            <person name="Chapman J."/>
            <person name="Fahey B."/>
            <person name="Gauthier M.E."/>
            <person name="Mitros T."/>
            <person name="Richards G.S."/>
            <person name="Conaco C."/>
            <person name="Dacre M."/>
            <person name="Hellsten U."/>
            <person name="Larroux C."/>
            <person name="Putnam N.H."/>
            <person name="Stanke M."/>
            <person name="Adamska M."/>
            <person name="Darling A."/>
            <person name="Degnan S.M."/>
            <person name="Oakley T.H."/>
            <person name="Plachetzki D.C."/>
            <person name="Zhai Y."/>
            <person name="Adamski M."/>
            <person name="Calcino A."/>
            <person name="Cummins S.F."/>
            <person name="Goodstein D.M."/>
            <person name="Harris C."/>
            <person name="Jackson D.J."/>
            <person name="Leys S.P."/>
            <person name="Shu S."/>
            <person name="Woodcroft B.J."/>
            <person name="Vervoort M."/>
            <person name="Kosik K.S."/>
            <person name="Manning G."/>
            <person name="Degnan B.M."/>
            <person name="Rokhsar D.S."/>
        </authorList>
    </citation>
    <scope>NUCLEOTIDE SEQUENCE [LARGE SCALE GENOMIC DNA]</scope>
</reference>
<evidence type="ECO:0000313" key="2">
    <source>
        <dbReference type="EnsemblMetazoa" id="Aqu2.1.35522_001"/>
    </source>
</evidence>
<keyword evidence="3" id="KW-1185">Reference proteome</keyword>
<feature type="signal peptide" evidence="1">
    <location>
        <begin position="1"/>
        <end position="22"/>
    </location>
</feature>
<evidence type="ECO:0000313" key="3">
    <source>
        <dbReference type="Proteomes" id="UP000007879"/>
    </source>
</evidence>
<organism evidence="2">
    <name type="scientific">Amphimedon queenslandica</name>
    <name type="common">Sponge</name>
    <dbReference type="NCBI Taxonomy" id="400682"/>
    <lineage>
        <taxon>Eukaryota</taxon>
        <taxon>Metazoa</taxon>
        <taxon>Porifera</taxon>
        <taxon>Demospongiae</taxon>
        <taxon>Heteroscleromorpha</taxon>
        <taxon>Haplosclerida</taxon>
        <taxon>Niphatidae</taxon>
        <taxon>Amphimedon</taxon>
    </lineage>
</organism>
<dbReference type="KEGG" id="aqu:109581126"/>
<reference evidence="2" key="2">
    <citation type="submission" date="2017-05" db="UniProtKB">
        <authorList>
            <consortium name="EnsemblMetazoa"/>
        </authorList>
    </citation>
    <scope>IDENTIFICATION</scope>
</reference>
<evidence type="ECO:0000256" key="1">
    <source>
        <dbReference type="SAM" id="SignalP"/>
    </source>
</evidence>
<dbReference type="EnsemblMetazoa" id="XM_019994942.1">
    <property type="protein sequence ID" value="XP_019850501.1"/>
    <property type="gene ID" value="LOC109581126"/>
</dbReference>
<dbReference type="AlphaFoldDB" id="A0A1X7V7N4"/>
<keyword evidence="1" id="KW-0732">Signal</keyword>
<sequence>MYPSTLVVIILVSSFLVVETDAISFGDLKRKIDQGVGFANELLGESGEIPRGTGGCVVKWNIQGTLRGLKWKWVCTCRDTCTGIVEVQTKYSRDGSLEHCLTHLFQRLGKEL</sequence>
<gene>
    <name evidence="2" type="primary">109581126</name>
</gene>
<accession>A0A1X7V7N4</accession>
<dbReference type="EnsemblMetazoa" id="Aqu2.1.35522_001">
    <property type="protein sequence ID" value="Aqu2.1.35522_001"/>
    <property type="gene ID" value="Aqu2.1.35522"/>
</dbReference>
<proteinExistence type="predicted"/>
<dbReference type="InParanoid" id="A0A1X7V7N4"/>
<protein>
    <submittedName>
        <fullName evidence="2">Uncharacterized protein</fullName>
    </submittedName>
</protein>
<dbReference type="OrthoDB" id="6098061at2759"/>
<dbReference type="Proteomes" id="UP000007879">
    <property type="component" value="Unassembled WGS sequence"/>
</dbReference>
<feature type="chain" id="PRO_5012643347" evidence="1">
    <location>
        <begin position="23"/>
        <end position="112"/>
    </location>
</feature>
<name>A0A1X7V7N4_AMPQE</name>